<evidence type="ECO:0000313" key="3">
    <source>
        <dbReference type="Proteomes" id="UP000770717"/>
    </source>
</evidence>
<reference evidence="2" key="1">
    <citation type="thesis" date="2020" institute="ProQuest LLC" country="789 East Eisenhower Parkway, Ann Arbor, MI, USA">
        <title>Comparative Genomics and Chromosome Evolution.</title>
        <authorList>
            <person name="Mudd A.B."/>
        </authorList>
    </citation>
    <scope>NUCLEOTIDE SEQUENCE</scope>
    <source>
        <strain evidence="2">HN-11 Male</strain>
        <tissue evidence="2">Kidney and liver</tissue>
    </source>
</reference>
<protein>
    <submittedName>
        <fullName evidence="2">Uncharacterized protein</fullName>
    </submittedName>
</protein>
<dbReference type="Proteomes" id="UP000770717">
    <property type="component" value="Unassembled WGS sequence"/>
</dbReference>
<dbReference type="EMBL" id="WNTK01000003">
    <property type="protein sequence ID" value="KAG9487993.1"/>
    <property type="molecule type" value="Genomic_DNA"/>
</dbReference>
<keyword evidence="1" id="KW-0812">Transmembrane</keyword>
<gene>
    <name evidence="2" type="ORF">GDO78_007672</name>
</gene>
<dbReference type="AlphaFoldDB" id="A0A8J6FHI9"/>
<organism evidence="2 3">
    <name type="scientific">Eleutherodactylus coqui</name>
    <name type="common">Puerto Rican coqui</name>
    <dbReference type="NCBI Taxonomy" id="57060"/>
    <lineage>
        <taxon>Eukaryota</taxon>
        <taxon>Metazoa</taxon>
        <taxon>Chordata</taxon>
        <taxon>Craniata</taxon>
        <taxon>Vertebrata</taxon>
        <taxon>Euteleostomi</taxon>
        <taxon>Amphibia</taxon>
        <taxon>Batrachia</taxon>
        <taxon>Anura</taxon>
        <taxon>Neobatrachia</taxon>
        <taxon>Hyloidea</taxon>
        <taxon>Eleutherodactylidae</taxon>
        <taxon>Eleutherodactylinae</taxon>
        <taxon>Eleutherodactylus</taxon>
        <taxon>Eleutherodactylus</taxon>
    </lineage>
</organism>
<accession>A0A8J6FHI9</accession>
<evidence type="ECO:0000313" key="2">
    <source>
        <dbReference type="EMBL" id="KAG9487993.1"/>
    </source>
</evidence>
<keyword evidence="3" id="KW-1185">Reference proteome</keyword>
<proteinExistence type="predicted"/>
<sequence length="97" mass="11430">MKWGDSLIHSLQLSQVVAVKRFTVGSHLSMYYLVIKSTCLYCFVNCPFHCEFFFWYVVCMLCNCGRVYIRLSSRLFSLVNANRFKHAIDSKVIWFLV</sequence>
<evidence type="ECO:0000256" key="1">
    <source>
        <dbReference type="SAM" id="Phobius"/>
    </source>
</evidence>
<keyword evidence="1" id="KW-1133">Transmembrane helix</keyword>
<keyword evidence="1" id="KW-0472">Membrane</keyword>
<name>A0A8J6FHI9_ELECQ</name>
<feature type="transmembrane region" description="Helical" evidence="1">
    <location>
        <begin position="53"/>
        <end position="69"/>
    </location>
</feature>
<comment type="caution">
    <text evidence="2">The sequence shown here is derived from an EMBL/GenBank/DDBJ whole genome shotgun (WGS) entry which is preliminary data.</text>
</comment>